<organism evidence="14">
    <name type="scientific">bioreactor metagenome</name>
    <dbReference type="NCBI Taxonomy" id="1076179"/>
    <lineage>
        <taxon>unclassified sequences</taxon>
        <taxon>metagenomes</taxon>
        <taxon>ecological metagenomes</taxon>
    </lineage>
</organism>
<dbReference type="InterPro" id="IPR027359">
    <property type="entry name" value="Volt_channel_dom_sf"/>
</dbReference>
<reference evidence="14" key="1">
    <citation type="submission" date="2019-08" db="EMBL/GenBank/DDBJ databases">
        <authorList>
            <person name="Kucharzyk K."/>
            <person name="Murdoch R.W."/>
            <person name="Higgins S."/>
            <person name="Loffler F."/>
        </authorList>
    </citation>
    <scope>NUCLEOTIDE SEQUENCE</scope>
</reference>
<gene>
    <name evidence="14" type="ORF">SDC9_130128</name>
</gene>
<protein>
    <recommendedName>
        <fullName evidence="13">Ion transport domain-containing protein</fullName>
    </recommendedName>
</protein>
<keyword evidence="6" id="KW-0851">Voltage-gated channel</keyword>
<dbReference type="Gene3D" id="1.10.287.70">
    <property type="match status" value="1"/>
</dbReference>
<dbReference type="GO" id="GO:0001508">
    <property type="term" value="P:action potential"/>
    <property type="evidence" value="ECO:0007669"/>
    <property type="project" value="TreeGrafter"/>
</dbReference>
<evidence type="ECO:0000256" key="12">
    <source>
        <dbReference type="SAM" id="Phobius"/>
    </source>
</evidence>
<dbReference type="EMBL" id="VSSQ01031963">
    <property type="protein sequence ID" value="MPM83065.1"/>
    <property type="molecule type" value="Genomic_DNA"/>
</dbReference>
<evidence type="ECO:0000256" key="6">
    <source>
        <dbReference type="ARBA" id="ARBA00022882"/>
    </source>
</evidence>
<dbReference type="PRINTS" id="PR00169">
    <property type="entry name" value="KCHANNEL"/>
</dbReference>
<feature type="transmembrane region" description="Helical" evidence="12">
    <location>
        <begin position="218"/>
        <end position="238"/>
    </location>
</feature>
<keyword evidence="11" id="KW-0407">Ion channel</keyword>
<keyword evidence="4 12" id="KW-0812">Transmembrane</keyword>
<dbReference type="SUPFAM" id="SSF81324">
    <property type="entry name" value="Voltage-gated potassium channels"/>
    <property type="match status" value="1"/>
</dbReference>
<name>A0A645D1M1_9ZZZZ</name>
<dbReference type="Pfam" id="PF00520">
    <property type="entry name" value="Ion_trans"/>
    <property type="match status" value="1"/>
</dbReference>
<evidence type="ECO:0000256" key="10">
    <source>
        <dbReference type="ARBA" id="ARBA00023136"/>
    </source>
</evidence>
<evidence type="ECO:0000256" key="11">
    <source>
        <dbReference type="ARBA" id="ARBA00023303"/>
    </source>
</evidence>
<evidence type="ECO:0000313" key="14">
    <source>
        <dbReference type="EMBL" id="MPM83065.1"/>
    </source>
</evidence>
<proteinExistence type="predicted"/>
<feature type="transmembrane region" description="Helical" evidence="12">
    <location>
        <begin position="93"/>
        <end position="115"/>
    </location>
</feature>
<evidence type="ECO:0000256" key="9">
    <source>
        <dbReference type="ARBA" id="ARBA00023065"/>
    </source>
</evidence>
<keyword evidence="3" id="KW-0633">Potassium transport</keyword>
<feature type="transmembrane region" description="Helical" evidence="12">
    <location>
        <begin position="188"/>
        <end position="206"/>
    </location>
</feature>
<evidence type="ECO:0000256" key="3">
    <source>
        <dbReference type="ARBA" id="ARBA00022538"/>
    </source>
</evidence>
<keyword evidence="8 12" id="KW-1133">Transmembrane helix</keyword>
<feature type="domain" description="Ion transport" evidence="13">
    <location>
        <begin position="24"/>
        <end position="245"/>
    </location>
</feature>
<evidence type="ECO:0000256" key="2">
    <source>
        <dbReference type="ARBA" id="ARBA00022448"/>
    </source>
</evidence>
<keyword evidence="5" id="KW-0631">Potassium channel</keyword>
<keyword evidence="10 12" id="KW-0472">Membrane</keyword>
<evidence type="ECO:0000256" key="5">
    <source>
        <dbReference type="ARBA" id="ARBA00022826"/>
    </source>
</evidence>
<dbReference type="PANTHER" id="PTHR11537">
    <property type="entry name" value="VOLTAGE-GATED POTASSIUM CHANNEL"/>
    <property type="match status" value="1"/>
</dbReference>
<comment type="subcellular location">
    <subcellularLocation>
        <location evidence="1">Membrane</location>
        <topology evidence="1">Multi-pass membrane protein</topology>
    </subcellularLocation>
</comment>
<keyword evidence="2" id="KW-0813">Transport</keyword>
<dbReference type="GO" id="GO:0005249">
    <property type="term" value="F:voltage-gated potassium channel activity"/>
    <property type="evidence" value="ECO:0007669"/>
    <property type="project" value="InterPro"/>
</dbReference>
<dbReference type="Gene3D" id="1.20.120.350">
    <property type="entry name" value="Voltage-gated potassium channels. Chain C"/>
    <property type="match status" value="1"/>
</dbReference>
<dbReference type="AlphaFoldDB" id="A0A645D1M1"/>
<keyword evidence="7" id="KW-0630">Potassium</keyword>
<feature type="transmembrane region" description="Helical" evidence="12">
    <location>
        <begin position="157"/>
        <end position="176"/>
    </location>
</feature>
<accession>A0A645D1M1</accession>
<dbReference type="PANTHER" id="PTHR11537:SF254">
    <property type="entry name" value="POTASSIUM VOLTAGE-GATED CHANNEL PROTEIN SHAB"/>
    <property type="match status" value="1"/>
</dbReference>
<evidence type="ECO:0000259" key="13">
    <source>
        <dbReference type="Pfam" id="PF00520"/>
    </source>
</evidence>
<dbReference type="InterPro" id="IPR005821">
    <property type="entry name" value="Ion_trans_dom"/>
</dbReference>
<dbReference type="GO" id="GO:0008076">
    <property type="term" value="C:voltage-gated potassium channel complex"/>
    <property type="evidence" value="ECO:0007669"/>
    <property type="project" value="InterPro"/>
</dbReference>
<evidence type="ECO:0000256" key="7">
    <source>
        <dbReference type="ARBA" id="ARBA00022958"/>
    </source>
</evidence>
<sequence>MKNWQKKTYELIRDDDENGMAANLFDGVIIALIFISTVQVVLDTFALPPAAMRISRWVEVFSVVVFTAEYALRLWTAPLADPDRTPLRARLRYLVRPMAVIDLLAILPFYLPFVFPIDLRVLRALRMVRLFRLLKINRYTTALSSIGKVLRRKASQLVSSVFVVLLLMLVSAVLMYHIENAAQPEKFANALDALWWAVATFTTVGYGDLYPITAAGRLLSAVIALLGIGLVAVPTGIISSGFIEQMNEDAPAPKAAYCPHCGRKLGP</sequence>
<evidence type="ECO:0000256" key="4">
    <source>
        <dbReference type="ARBA" id="ARBA00022692"/>
    </source>
</evidence>
<feature type="transmembrane region" description="Helical" evidence="12">
    <location>
        <begin position="21"/>
        <end position="42"/>
    </location>
</feature>
<dbReference type="InterPro" id="IPR028325">
    <property type="entry name" value="VG_K_chnl"/>
</dbReference>
<comment type="caution">
    <text evidence="14">The sequence shown here is derived from an EMBL/GenBank/DDBJ whole genome shotgun (WGS) entry which is preliminary data.</text>
</comment>
<keyword evidence="9" id="KW-0406">Ion transport</keyword>
<evidence type="ECO:0000256" key="1">
    <source>
        <dbReference type="ARBA" id="ARBA00004141"/>
    </source>
</evidence>
<evidence type="ECO:0000256" key="8">
    <source>
        <dbReference type="ARBA" id="ARBA00022989"/>
    </source>
</evidence>